<feature type="domain" description="PAC" evidence="10">
    <location>
        <begin position="892"/>
        <end position="944"/>
    </location>
</feature>
<dbReference type="PROSITE" id="PS50109">
    <property type="entry name" value="HIS_KIN"/>
    <property type="match status" value="1"/>
</dbReference>
<dbReference type="PRINTS" id="PR00344">
    <property type="entry name" value="BCTRLSENSOR"/>
</dbReference>
<dbReference type="Gene3D" id="3.30.565.10">
    <property type="entry name" value="Histidine kinase-like ATPase, C-terminal domain"/>
    <property type="match status" value="1"/>
</dbReference>
<dbReference type="InterPro" id="IPR003661">
    <property type="entry name" value="HisK_dim/P_dom"/>
</dbReference>
<dbReference type="RefSeq" id="WP_220396274.1">
    <property type="nucleotide sequence ID" value="NZ_SMDR01000002.1"/>
</dbReference>
<dbReference type="EC" id="2.7.13.3" evidence="2"/>
<dbReference type="SMART" id="SM00065">
    <property type="entry name" value="GAF"/>
    <property type="match status" value="2"/>
</dbReference>
<dbReference type="SUPFAM" id="SSF55785">
    <property type="entry name" value="PYP-like sensor domain (PAS domain)"/>
    <property type="match status" value="8"/>
</dbReference>
<dbReference type="SMART" id="SM00388">
    <property type="entry name" value="HisKA"/>
    <property type="match status" value="1"/>
</dbReference>
<dbReference type="PROSITE" id="PS50113">
    <property type="entry name" value="PAC"/>
    <property type="match status" value="5"/>
</dbReference>
<dbReference type="GO" id="GO:0000155">
    <property type="term" value="F:phosphorelay sensor kinase activity"/>
    <property type="evidence" value="ECO:0007669"/>
    <property type="project" value="InterPro"/>
</dbReference>
<keyword evidence="7" id="KW-0472">Membrane</keyword>
<dbReference type="Pfam" id="PF08448">
    <property type="entry name" value="PAS_4"/>
    <property type="match status" value="3"/>
</dbReference>
<dbReference type="Pfam" id="PF00989">
    <property type="entry name" value="PAS"/>
    <property type="match status" value="1"/>
</dbReference>
<protein>
    <recommendedName>
        <fullName evidence="2">histidine kinase</fullName>
        <ecNumber evidence="2">2.7.13.3</ecNumber>
    </recommendedName>
</protein>
<feature type="domain" description="PAS" evidence="9">
    <location>
        <begin position="712"/>
        <end position="757"/>
    </location>
</feature>
<dbReference type="SUPFAM" id="SSF47384">
    <property type="entry name" value="Homodimeric domain of signal transducing histidine kinase"/>
    <property type="match status" value="1"/>
</dbReference>
<proteinExistence type="predicted"/>
<evidence type="ECO:0000256" key="5">
    <source>
        <dbReference type="ARBA" id="ARBA00022777"/>
    </source>
</evidence>
<dbReference type="InterPro" id="IPR035965">
    <property type="entry name" value="PAS-like_dom_sf"/>
</dbReference>
<feature type="domain" description="PAC" evidence="10">
    <location>
        <begin position="1617"/>
        <end position="1664"/>
    </location>
</feature>
<dbReference type="Pfam" id="PF00512">
    <property type="entry name" value="HisKA"/>
    <property type="match status" value="1"/>
</dbReference>
<dbReference type="PANTHER" id="PTHR43304">
    <property type="entry name" value="PHYTOCHROME-LIKE PROTEIN CPH1"/>
    <property type="match status" value="1"/>
</dbReference>
<keyword evidence="4" id="KW-0808">Transferase</keyword>
<dbReference type="GO" id="GO:0006355">
    <property type="term" value="P:regulation of DNA-templated transcription"/>
    <property type="evidence" value="ECO:0007669"/>
    <property type="project" value="InterPro"/>
</dbReference>
<dbReference type="InterPro" id="IPR005467">
    <property type="entry name" value="His_kinase_dom"/>
</dbReference>
<dbReference type="InterPro" id="IPR052162">
    <property type="entry name" value="Sensor_kinase/Photoreceptor"/>
</dbReference>
<evidence type="ECO:0000256" key="2">
    <source>
        <dbReference type="ARBA" id="ARBA00012438"/>
    </source>
</evidence>
<evidence type="ECO:0000256" key="7">
    <source>
        <dbReference type="SAM" id="Phobius"/>
    </source>
</evidence>
<evidence type="ECO:0000256" key="1">
    <source>
        <dbReference type="ARBA" id="ARBA00000085"/>
    </source>
</evidence>
<reference evidence="11 12" key="1">
    <citation type="submission" date="2019-03" db="EMBL/GenBank/DDBJ databases">
        <title>Arenimonas daejeonensis sp. nov., isolated from compost.</title>
        <authorList>
            <person name="Jeon C.O."/>
        </authorList>
    </citation>
    <scope>NUCLEOTIDE SEQUENCE [LARGE SCALE GENOMIC DNA]</scope>
    <source>
        <strain evidence="11 12">R29</strain>
    </source>
</reference>
<name>A0A5C4RS90_9GAMM</name>
<dbReference type="Gene3D" id="1.10.287.130">
    <property type="match status" value="1"/>
</dbReference>
<dbReference type="SUPFAM" id="SSF55781">
    <property type="entry name" value="GAF domain-like"/>
    <property type="match status" value="2"/>
</dbReference>
<feature type="domain" description="PAC" evidence="10">
    <location>
        <begin position="760"/>
        <end position="812"/>
    </location>
</feature>
<dbReference type="InterPro" id="IPR029016">
    <property type="entry name" value="GAF-like_dom_sf"/>
</dbReference>
<gene>
    <name evidence="11" type="ORF">E1B00_11200</name>
</gene>
<dbReference type="InterPro" id="IPR003018">
    <property type="entry name" value="GAF"/>
</dbReference>
<accession>A0A5C4RS90</accession>
<sequence>MVTATPDPGSPDGRLHRSAWLPAAAFGVVAAVSITGWLAMERQEARLADAVVQERGHTVEAALRAAIVARAAAMDRMSRRLAHTRDQAELSRQFALESGIYLQQYPSLLTLVWAGPDRVVRHAAANEGAEIPPVGAVLDVDPERLADGAAEPAAAGSRLLGGRNGELLVLRRAAGPGPGPTYLVAAIDYEKLFPVALADVDMDLPLRVSQGGREIVSRGVPDGVAPALERSLDNQGQQVRIEIWRDGKAAAGSWLDELLLAAGLLVGLLLALALRLWARSRERAEQAEHARRALAAQVAESEREHEAREAAERELGSVFESISDALYVLDRDWCFVLVNPRAEQLMQRERGSLTGRSVWDEFPEARGTEIETNFRDAARERRTVVFETYFPPLSSWFTVRVFPHPGGIAVYFQDITERKSGDIALLKAQATSARAQRLARLGSWEYDLRTGELNWSDEVLRIFGVGADKLARGLPALIERVHFDDRAALQDAQRRLHGGEGDIDIEYRVQRPDGEIRIVRELGTLVRDDQGRPAVAAGALQDITQQRRNESALRELTARLEQSLVMNRLVMDNSLDVICVIDGNGRFVQVSAASEQAWGYAPRELLGRPFLDLVHPDDRGETLRANAEVLAGKPTTDFRNRYIHKDGRVMTIQWSSVWSSHERLGFSVARDVTDIERQSQALQRANDSLQRAQDIARMGAWELELATGQLRWSEQVYRIFQVEPGEFAGNAEAFAARVHPDDLPALQAAQSTALRGEAELDIQHRIVLPGGAIGHVHERARLLRNDQGAPWLLSGTVQDVTERVQAREALRKEQEFLRAMLESLSDGIVACDAEGRLTLFNRATREFHGLPHQPIPADRWSEHYDLFGPDGRTPLDTSEIPLMRALQGETIRDQEMVIAPRGMPATRVLCSGEPIFDEAGRKLGAVVAMHDVTERRRQEDRLRESELRMRTTVESAFDCIVTMSAEGDILEFNPAAERTFGFRREDVLGTKLADRILPPEHRAAHAAGLRRHAAGGQARVLGRRLEMEAMRADGSRFPVELTITTLGDSSPPVYVGFLRDITDAKRVERLEAGQRAVLTGIAARRPLPESLADICRLYEAQYPGALCSVLLLDEPGEHVLHGAAPSLPDTYSLALHGLAIGEGVGSCGTAATRGERVVVADIATDPLWKDYAPLALEHGLKACWSTPVKSADGRVLATFATYYREAREPSPPELVTIDSMAAMAAMAIEQENAYRQLRLSEQRFRSLFDEHPDVVYSTDLEGRFTQLNQHFLARLERPPQQVLGHRFDELIAPEQVETVRAHFEAAARGEARTYELTVVTLGGARMDMRVTNLPMVVDGRVTGVFGIAQDISLLRKHQRELADALDAAEASSAQLRRLSQAAAAMNRDLAEAGLYQQLVDQLRDTLGAHQAVVSVETGQGTAQMINAISLSEKYARWRDYDVPIDGSGIYALVAETGKPIRMTQAELEAHPRWRGFGKHAADHPPMRGWLAVPLIGSDGASLGVLQLSDKRRGEFNEDDEQVAVQFAQMASIAIERARLIEKLRVRDRFFEMSAEVFVVFDPGARRWIQVNPVFSQITGYSAEELCGREFLEFIHRDDRPAARSRSDSLAARVGVPRNFQNRYVCRDGSVRWLDWVSVPGPDGLVYGVGRDITERRKAEAALDQTLADLNSRNRELQDFAFIASHDLQEPLRKIRAFSDRLQQRHAAALAPEARDYLDRTGQAAARMQVLIDDLLAYSRVARGKPFVRVDLGSVLAAVLEDLEARLESSGGQVEAGPLPTVEGDPTQLRQVFQNLIANALKFRAPDRAPRIRIDATPVRIGDAPGWELAFADNGIGFEPRYAERIFGPFQRLHGRQDYEGTGIGLAIVRRIIERHRGTIQAEGRQGEGATFLLRMPEQQPAEVTVPVGPMQPPGTRTESE</sequence>
<dbReference type="Pfam" id="PF02518">
    <property type="entry name" value="HATPase_c"/>
    <property type="match status" value="1"/>
</dbReference>
<dbReference type="InterPro" id="IPR013655">
    <property type="entry name" value="PAS_fold_3"/>
</dbReference>
<feature type="domain" description="PAC" evidence="10">
    <location>
        <begin position="1023"/>
        <end position="1073"/>
    </location>
</feature>
<feature type="transmembrane region" description="Helical" evidence="7">
    <location>
        <begin position="20"/>
        <end position="40"/>
    </location>
</feature>
<dbReference type="SMART" id="SM00091">
    <property type="entry name" value="PAS"/>
    <property type="match status" value="8"/>
</dbReference>
<comment type="caution">
    <text evidence="11">The sequence shown here is derived from an EMBL/GenBank/DDBJ whole genome shotgun (WGS) entry which is preliminary data.</text>
</comment>
<feature type="domain" description="PAS" evidence="9">
    <location>
        <begin position="1240"/>
        <end position="1310"/>
    </location>
</feature>
<evidence type="ECO:0000313" key="11">
    <source>
        <dbReference type="EMBL" id="TNJ33888.1"/>
    </source>
</evidence>
<feature type="domain" description="PAS" evidence="9">
    <location>
        <begin position="813"/>
        <end position="889"/>
    </location>
</feature>
<dbReference type="Gene3D" id="2.10.70.100">
    <property type="match status" value="2"/>
</dbReference>
<dbReference type="SMART" id="SM00086">
    <property type="entry name" value="PAC"/>
    <property type="match status" value="7"/>
</dbReference>
<dbReference type="InterPro" id="IPR013767">
    <property type="entry name" value="PAS_fold"/>
</dbReference>
<keyword evidence="3" id="KW-0597">Phosphoprotein</keyword>
<feature type="domain" description="PAS" evidence="9">
    <location>
        <begin position="568"/>
        <end position="633"/>
    </location>
</feature>
<dbReference type="InterPro" id="IPR003594">
    <property type="entry name" value="HATPase_dom"/>
</dbReference>
<keyword evidence="7" id="KW-1133">Transmembrane helix</keyword>
<feature type="transmembrane region" description="Helical" evidence="7">
    <location>
        <begin position="258"/>
        <end position="278"/>
    </location>
</feature>
<keyword evidence="12" id="KW-1185">Reference proteome</keyword>
<dbReference type="InterPro" id="IPR000700">
    <property type="entry name" value="PAS-assoc_C"/>
</dbReference>
<feature type="domain" description="Histidine kinase" evidence="8">
    <location>
        <begin position="1682"/>
        <end position="1899"/>
    </location>
</feature>
<feature type="domain" description="PAS" evidence="9">
    <location>
        <begin position="311"/>
        <end position="381"/>
    </location>
</feature>
<evidence type="ECO:0000256" key="3">
    <source>
        <dbReference type="ARBA" id="ARBA00022553"/>
    </source>
</evidence>
<dbReference type="Gene3D" id="3.30.450.40">
    <property type="match status" value="2"/>
</dbReference>
<dbReference type="EMBL" id="SMDR01000002">
    <property type="protein sequence ID" value="TNJ33888.1"/>
    <property type="molecule type" value="Genomic_DNA"/>
</dbReference>
<keyword evidence="7" id="KW-0812">Transmembrane</keyword>
<dbReference type="Proteomes" id="UP000305760">
    <property type="component" value="Unassembled WGS sequence"/>
</dbReference>
<dbReference type="Pfam" id="PF08447">
    <property type="entry name" value="PAS_3"/>
    <property type="match status" value="4"/>
</dbReference>
<dbReference type="InterPro" id="IPR000014">
    <property type="entry name" value="PAS"/>
</dbReference>
<dbReference type="CDD" id="cd00130">
    <property type="entry name" value="PAS"/>
    <property type="match status" value="8"/>
</dbReference>
<dbReference type="Gene3D" id="3.30.450.20">
    <property type="entry name" value="PAS domain"/>
    <property type="match status" value="8"/>
</dbReference>
<dbReference type="InterPro" id="IPR001610">
    <property type="entry name" value="PAC"/>
</dbReference>
<dbReference type="InterPro" id="IPR004358">
    <property type="entry name" value="Sig_transdc_His_kin-like_C"/>
</dbReference>
<dbReference type="InterPro" id="IPR013656">
    <property type="entry name" value="PAS_4"/>
</dbReference>
<feature type="region of interest" description="Disordered" evidence="6">
    <location>
        <begin position="1898"/>
        <end position="1920"/>
    </location>
</feature>
<evidence type="ECO:0000259" key="9">
    <source>
        <dbReference type="PROSITE" id="PS50112"/>
    </source>
</evidence>
<dbReference type="PANTHER" id="PTHR43304:SF1">
    <property type="entry name" value="PAC DOMAIN-CONTAINING PROTEIN"/>
    <property type="match status" value="1"/>
</dbReference>
<dbReference type="SMART" id="SM00387">
    <property type="entry name" value="HATPase_c"/>
    <property type="match status" value="1"/>
</dbReference>
<comment type="catalytic activity">
    <reaction evidence="1">
        <text>ATP + protein L-histidine = ADP + protein N-phospho-L-histidine.</text>
        <dbReference type="EC" id="2.7.13.3"/>
    </reaction>
</comment>
<evidence type="ECO:0000259" key="8">
    <source>
        <dbReference type="PROSITE" id="PS50109"/>
    </source>
</evidence>
<feature type="domain" description="PAS" evidence="9">
    <location>
        <begin position="945"/>
        <end position="1016"/>
    </location>
</feature>
<dbReference type="NCBIfam" id="TIGR00229">
    <property type="entry name" value="sensory_box"/>
    <property type="match status" value="6"/>
</dbReference>
<evidence type="ECO:0000256" key="6">
    <source>
        <dbReference type="SAM" id="MobiDB-lite"/>
    </source>
</evidence>
<evidence type="ECO:0000256" key="4">
    <source>
        <dbReference type="ARBA" id="ARBA00022679"/>
    </source>
</evidence>
<dbReference type="InterPro" id="IPR036890">
    <property type="entry name" value="HATPase_C_sf"/>
</dbReference>
<dbReference type="InterPro" id="IPR036097">
    <property type="entry name" value="HisK_dim/P_sf"/>
</dbReference>
<evidence type="ECO:0000259" key="10">
    <source>
        <dbReference type="PROSITE" id="PS50113"/>
    </source>
</evidence>
<evidence type="ECO:0000313" key="12">
    <source>
        <dbReference type="Proteomes" id="UP000305760"/>
    </source>
</evidence>
<dbReference type="CDD" id="cd00082">
    <property type="entry name" value="HisKA"/>
    <property type="match status" value="1"/>
</dbReference>
<keyword evidence="5" id="KW-0418">Kinase</keyword>
<dbReference type="SUPFAM" id="SSF55874">
    <property type="entry name" value="ATPase domain of HSP90 chaperone/DNA topoisomerase II/histidine kinase"/>
    <property type="match status" value="1"/>
</dbReference>
<dbReference type="PROSITE" id="PS50112">
    <property type="entry name" value="PAS"/>
    <property type="match status" value="7"/>
</dbReference>
<organism evidence="11 12">
    <name type="scientific">Arenimonas terrae</name>
    <dbReference type="NCBI Taxonomy" id="2546226"/>
    <lineage>
        <taxon>Bacteria</taxon>
        <taxon>Pseudomonadati</taxon>
        <taxon>Pseudomonadota</taxon>
        <taxon>Gammaproteobacteria</taxon>
        <taxon>Lysobacterales</taxon>
        <taxon>Lysobacteraceae</taxon>
        <taxon>Arenimonas</taxon>
    </lineage>
</organism>
<feature type="domain" description="PAS" evidence="9">
    <location>
        <begin position="1556"/>
        <end position="1599"/>
    </location>
</feature>
<dbReference type="Pfam" id="PF13185">
    <property type="entry name" value="GAF_2"/>
    <property type="match status" value="2"/>
</dbReference>
<feature type="domain" description="PAC" evidence="10">
    <location>
        <begin position="503"/>
        <end position="555"/>
    </location>
</feature>